<feature type="transmembrane region" description="Helical" evidence="1">
    <location>
        <begin position="207"/>
        <end position="230"/>
    </location>
</feature>
<dbReference type="OrthoDB" id="946849at2"/>
<keyword evidence="3" id="KW-1185">Reference proteome</keyword>
<keyword evidence="1" id="KW-0472">Membrane</keyword>
<gene>
    <name evidence="2" type="ORF">E0F88_11015</name>
</gene>
<feature type="transmembrane region" description="Helical" evidence="1">
    <location>
        <begin position="6"/>
        <end position="30"/>
    </location>
</feature>
<keyword evidence="1" id="KW-0812">Transmembrane</keyword>
<feature type="transmembrane region" description="Helical" evidence="1">
    <location>
        <begin position="132"/>
        <end position="149"/>
    </location>
</feature>
<feature type="transmembrane region" description="Helical" evidence="1">
    <location>
        <begin position="95"/>
        <end position="112"/>
    </location>
</feature>
<evidence type="ECO:0000313" key="3">
    <source>
        <dbReference type="Proteomes" id="UP000294850"/>
    </source>
</evidence>
<sequence length="232" mass="27494">MLQKYLFYFQYDLLSSISVIITLVPITLIYQRKAYADPSFRLLLLFLLVKLIIDLLMFHCAATRVNNLVLFNVTIIFRYILMSGMFYYKFENKQVTKFIMPLSVGFSFFTLWDIWYCNPDILNLHLHQIVKYSLTVESLLMIFWILLYFKELIGSLKVPNLLTFPFFWICSGLLLYYSSLIFIAPTLHYATQWDVRLDIGLLDRIPYIFDIISITLISLGISLFSARYYARH</sequence>
<reference evidence="2 3" key="1">
    <citation type="submission" date="2019-03" db="EMBL/GenBank/DDBJ databases">
        <title>Dyadobacter AR-3-6 sp. nov., isolated from arctic soil.</title>
        <authorList>
            <person name="Chaudhary D.K."/>
        </authorList>
    </citation>
    <scope>NUCLEOTIDE SEQUENCE [LARGE SCALE GENOMIC DNA]</scope>
    <source>
        <strain evidence="2 3">AR-3-6</strain>
    </source>
</reference>
<protein>
    <submittedName>
        <fullName evidence="2">Uncharacterized protein</fullName>
    </submittedName>
</protein>
<keyword evidence="1" id="KW-1133">Transmembrane helix</keyword>
<organism evidence="2 3">
    <name type="scientific">Dyadobacter psychrotolerans</name>
    <dbReference type="NCBI Taxonomy" id="2541721"/>
    <lineage>
        <taxon>Bacteria</taxon>
        <taxon>Pseudomonadati</taxon>
        <taxon>Bacteroidota</taxon>
        <taxon>Cytophagia</taxon>
        <taxon>Cytophagales</taxon>
        <taxon>Spirosomataceae</taxon>
        <taxon>Dyadobacter</taxon>
    </lineage>
</organism>
<dbReference type="Proteomes" id="UP000294850">
    <property type="component" value="Unassembled WGS sequence"/>
</dbReference>
<accession>A0A4R5DSN1</accession>
<feature type="transmembrane region" description="Helical" evidence="1">
    <location>
        <begin position="42"/>
        <end position="62"/>
    </location>
</feature>
<evidence type="ECO:0000256" key="1">
    <source>
        <dbReference type="SAM" id="Phobius"/>
    </source>
</evidence>
<evidence type="ECO:0000313" key="2">
    <source>
        <dbReference type="EMBL" id="TDE16747.1"/>
    </source>
</evidence>
<feature type="transmembrane region" description="Helical" evidence="1">
    <location>
        <begin position="161"/>
        <end position="187"/>
    </location>
</feature>
<proteinExistence type="predicted"/>
<feature type="transmembrane region" description="Helical" evidence="1">
    <location>
        <begin position="68"/>
        <end position="88"/>
    </location>
</feature>
<name>A0A4R5DSN1_9BACT</name>
<dbReference type="AlphaFoldDB" id="A0A4R5DSN1"/>
<dbReference type="EMBL" id="SMFL01000003">
    <property type="protein sequence ID" value="TDE16747.1"/>
    <property type="molecule type" value="Genomic_DNA"/>
</dbReference>
<comment type="caution">
    <text evidence="2">The sequence shown here is derived from an EMBL/GenBank/DDBJ whole genome shotgun (WGS) entry which is preliminary data.</text>
</comment>